<evidence type="ECO:0000313" key="2">
    <source>
        <dbReference type="EMBL" id="GHO56120.1"/>
    </source>
</evidence>
<dbReference type="InterPro" id="IPR029063">
    <property type="entry name" value="SAM-dependent_MTases_sf"/>
</dbReference>
<dbReference type="InterPro" id="IPR041698">
    <property type="entry name" value="Methyltransf_25"/>
</dbReference>
<dbReference type="PANTHER" id="PTHR42912">
    <property type="entry name" value="METHYLTRANSFERASE"/>
    <property type="match status" value="1"/>
</dbReference>
<dbReference type="Proteomes" id="UP000654345">
    <property type="component" value="Unassembled WGS sequence"/>
</dbReference>
<proteinExistence type="predicted"/>
<reference evidence="2 3" key="1">
    <citation type="journal article" date="2021" name="Int. J. Syst. Evol. Microbiol.">
        <title>Reticulibacter mediterranei gen. nov., sp. nov., within the new family Reticulibacteraceae fam. nov., and Ktedonospora formicarum gen. nov., sp. nov., Ktedonobacter robiniae sp. nov., Dictyobacter formicarum sp. nov. and Dictyobacter arantiisoli sp. nov., belonging to the class Ktedonobacteria.</title>
        <authorList>
            <person name="Yabe S."/>
            <person name="Zheng Y."/>
            <person name="Wang C.M."/>
            <person name="Sakai Y."/>
            <person name="Abe K."/>
            <person name="Yokota A."/>
            <person name="Donadio S."/>
            <person name="Cavaletti L."/>
            <person name="Monciardini P."/>
        </authorList>
    </citation>
    <scope>NUCLEOTIDE SEQUENCE [LARGE SCALE GENOMIC DNA]</scope>
    <source>
        <strain evidence="2 3">SOSP1-30</strain>
    </source>
</reference>
<dbReference type="Gene3D" id="3.40.50.150">
    <property type="entry name" value="Vaccinia Virus protein VP39"/>
    <property type="match status" value="1"/>
</dbReference>
<dbReference type="InterPro" id="IPR050508">
    <property type="entry name" value="Methyltransf_Superfamily"/>
</dbReference>
<dbReference type="RefSeq" id="WP_201372693.1">
    <property type="nucleotide sequence ID" value="NZ_BNJG01000002.1"/>
</dbReference>
<dbReference type="EMBL" id="BNJG01000002">
    <property type="protein sequence ID" value="GHO56120.1"/>
    <property type="molecule type" value="Genomic_DNA"/>
</dbReference>
<sequence length="230" mass="25764">MHSFAHHHYRKSGEAQTGVTRGHVINWGWRYDLMLWWSDLMLHGKWQALQQMIVDLAQFHAGETVLDVGCGTGTLALEAYARVRPTGHVAGIDPGPRQITRARSKAKRASFPIDFQIGVIERLVFPDHSFDIVLSTFMMHVLPDGLKRQGLSEIARVLKPGGRLLVVDTRRPKEHDQSGRLVHTGPWNSGVQDQPHLLQEAGFSQIESGKLETGETRLPEIGFVLGRKLS</sequence>
<organism evidence="2 3">
    <name type="scientific">Ktedonobacter robiniae</name>
    <dbReference type="NCBI Taxonomy" id="2778365"/>
    <lineage>
        <taxon>Bacteria</taxon>
        <taxon>Bacillati</taxon>
        <taxon>Chloroflexota</taxon>
        <taxon>Ktedonobacteria</taxon>
        <taxon>Ktedonobacterales</taxon>
        <taxon>Ktedonobacteraceae</taxon>
        <taxon>Ktedonobacter</taxon>
    </lineage>
</organism>
<dbReference type="Pfam" id="PF13649">
    <property type="entry name" value="Methyltransf_25"/>
    <property type="match status" value="1"/>
</dbReference>
<dbReference type="PANTHER" id="PTHR42912:SF93">
    <property type="entry name" value="N6-ADENOSINE-METHYLTRANSFERASE TMT1A"/>
    <property type="match status" value="1"/>
</dbReference>
<protein>
    <recommendedName>
        <fullName evidence="1">Methyltransferase domain-containing protein</fullName>
    </recommendedName>
</protein>
<comment type="caution">
    <text evidence="2">The sequence shown here is derived from an EMBL/GenBank/DDBJ whole genome shotgun (WGS) entry which is preliminary data.</text>
</comment>
<feature type="domain" description="Methyltransferase" evidence="1">
    <location>
        <begin position="65"/>
        <end position="162"/>
    </location>
</feature>
<accession>A0ABQ3UUL5</accession>
<evidence type="ECO:0000259" key="1">
    <source>
        <dbReference type="Pfam" id="PF13649"/>
    </source>
</evidence>
<keyword evidence="3" id="KW-1185">Reference proteome</keyword>
<dbReference type="CDD" id="cd02440">
    <property type="entry name" value="AdoMet_MTases"/>
    <property type="match status" value="1"/>
</dbReference>
<evidence type="ECO:0000313" key="3">
    <source>
        <dbReference type="Proteomes" id="UP000654345"/>
    </source>
</evidence>
<gene>
    <name evidence="2" type="ORF">KSB_45950</name>
</gene>
<name>A0ABQ3UUL5_9CHLR</name>
<dbReference type="SUPFAM" id="SSF53335">
    <property type="entry name" value="S-adenosyl-L-methionine-dependent methyltransferases"/>
    <property type="match status" value="1"/>
</dbReference>